<dbReference type="AlphaFoldDB" id="A0A9C7GA45"/>
<keyword evidence="2" id="KW-1185">Reference proteome</keyword>
<dbReference type="EMBL" id="CAKJTG010000009">
    <property type="protein sequence ID" value="CAG9608362.1"/>
    <property type="molecule type" value="Genomic_DNA"/>
</dbReference>
<dbReference type="Proteomes" id="UP000789845">
    <property type="component" value="Unassembled WGS sequence"/>
</dbReference>
<gene>
    <name evidence="1" type="ORF">NEOCIP111885_02054</name>
</gene>
<dbReference type="RefSeq" id="WP_230496596.1">
    <property type="nucleotide sequence ID" value="NZ_CAKJTG010000009.1"/>
</dbReference>
<reference evidence="1" key="1">
    <citation type="submission" date="2021-10" db="EMBL/GenBank/DDBJ databases">
        <authorList>
            <person name="Criscuolo A."/>
        </authorList>
    </citation>
    <scope>NUCLEOTIDE SEQUENCE</scope>
    <source>
        <strain evidence="1">CIP111885</strain>
    </source>
</reference>
<organism evidence="1 2">
    <name type="scientific">Pseudoneobacillus rhizosphaerae</name>
    <dbReference type="NCBI Taxonomy" id="2880968"/>
    <lineage>
        <taxon>Bacteria</taxon>
        <taxon>Bacillati</taxon>
        <taxon>Bacillota</taxon>
        <taxon>Bacilli</taxon>
        <taxon>Bacillales</taxon>
        <taxon>Bacillaceae</taxon>
        <taxon>Pseudoneobacillus</taxon>
    </lineage>
</organism>
<comment type="caution">
    <text evidence="1">The sequence shown here is derived from an EMBL/GenBank/DDBJ whole genome shotgun (WGS) entry which is preliminary data.</text>
</comment>
<accession>A0A9C7GA45</accession>
<name>A0A9C7GA45_9BACI</name>
<proteinExistence type="predicted"/>
<evidence type="ECO:0000313" key="2">
    <source>
        <dbReference type="Proteomes" id="UP000789845"/>
    </source>
</evidence>
<sequence>MIITECKGYELEKEKPNTSEDYFNRSEITYIEDGVEKNLHVLYVRYYEEQLNKYTPFEVNPVFQFEGNEIYLRDLVALVCLMKNPGLRHRKRLYINTEKEFQHYFQDINFEKIKELLSDLLNKPRVEIKSPLQFINQPN</sequence>
<protein>
    <submittedName>
        <fullName evidence="1">Uncharacterized protein</fullName>
    </submittedName>
</protein>
<evidence type="ECO:0000313" key="1">
    <source>
        <dbReference type="EMBL" id="CAG9608362.1"/>
    </source>
</evidence>